<dbReference type="OrthoDB" id="791132at2"/>
<comment type="caution">
    <text evidence="1">The sequence shown here is derived from an EMBL/GenBank/DDBJ whole genome shotgun (WGS) entry which is preliminary data.</text>
</comment>
<keyword evidence="2" id="KW-1185">Reference proteome</keyword>
<dbReference type="RefSeq" id="WP_155283806.1">
    <property type="nucleotide sequence ID" value="NZ_BLBC01000005.1"/>
</dbReference>
<dbReference type="SMART" id="SM00028">
    <property type="entry name" value="TPR"/>
    <property type="match status" value="2"/>
</dbReference>
<dbReference type="InterPro" id="IPR011990">
    <property type="entry name" value="TPR-like_helical_dom_sf"/>
</dbReference>
<dbReference type="Gene3D" id="1.25.40.10">
    <property type="entry name" value="Tetratricopeptide repeat domain"/>
    <property type="match status" value="1"/>
</dbReference>
<reference evidence="2" key="1">
    <citation type="journal article" date="2020" name="Int. J. Syst. Evol. Microbiol.">
        <title>Capnocytophaga felis sp. nov. isolated from the feline oral cavity.</title>
        <authorList>
            <person name="Suzuki M."/>
            <person name="Umeda K."/>
            <person name="Kimura M."/>
            <person name="Imaoka K."/>
            <person name="Morikawa S."/>
            <person name="Maeda K."/>
        </authorList>
    </citation>
    <scope>NUCLEOTIDE SEQUENCE [LARGE SCALE GENOMIC DNA]</scope>
    <source>
        <strain evidence="2">KC07070</strain>
    </source>
</reference>
<dbReference type="SUPFAM" id="SSF48452">
    <property type="entry name" value="TPR-like"/>
    <property type="match status" value="1"/>
</dbReference>
<dbReference type="Proteomes" id="UP000398217">
    <property type="component" value="Unassembled WGS sequence"/>
</dbReference>
<organism evidence="1 2">
    <name type="scientific">Capnocytophaga felis</name>
    <dbReference type="NCBI Taxonomy" id="2267611"/>
    <lineage>
        <taxon>Bacteria</taxon>
        <taxon>Pseudomonadati</taxon>
        <taxon>Bacteroidota</taxon>
        <taxon>Flavobacteriia</taxon>
        <taxon>Flavobacteriales</taxon>
        <taxon>Flavobacteriaceae</taxon>
        <taxon>Capnocytophaga</taxon>
    </lineage>
</organism>
<evidence type="ECO:0000313" key="2">
    <source>
        <dbReference type="Proteomes" id="UP000398217"/>
    </source>
</evidence>
<evidence type="ECO:0000313" key="1">
    <source>
        <dbReference type="EMBL" id="GET45109.1"/>
    </source>
</evidence>
<evidence type="ECO:0008006" key="3">
    <source>
        <dbReference type="Google" id="ProtNLM"/>
    </source>
</evidence>
<dbReference type="InterPro" id="IPR019734">
    <property type="entry name" value="TPR_rpt"/>
</dbReference>
<sequence length="262" mass="30679">MVRKKKYKEECSSYIGDEDEVIVPFSDEVIEVGTEAQLVDLSDIEAVRYVLSRLEKTEPLFFDFTNFGEGGVFYQSITLAYYIKVLTEVGNFDKAFALAEVILQNLDSTPWSPIPMAHNHIGNIFFKKKEYASAIMHYDNGLKPFLEQNWEADSEAMNLYLYKALSLIYLGREKEAVEHFQSAEKYDTSHINPMEDFSNSLWIYFFLKKYHENKNDNAATKKYQQLFVTKLKSKTFARVKWELTHFQIPEKYIDEVLDNIEK</sequence>
<proteinExistence type="predicted"/>
<accession>A0A5M4B693</accession>
<name>A0A5M4B693_9FLAO</name>
<gene>
    <name evidence="1" type="ORF">RCZ01_04110</name>
</gene>
<dbReference type="EMBL" id="BLBC01000005">
    <property type="protein sequence ID" value="GET45109.1"/>
    <property type="molecule type" value="Genomic_DNA"/>
</dbReference>
<protein>
    <recommendedName>
        <fullName evidence="3">Tetratricopeptide repeat protein</fullName>
    </recommendedName>
</protein>
<dbReference type="AlphaFoldDB" id="A0A5M4B693"/>